<dbReference type="PANTHER" id="PTHR43685">
    <property type="entry name" value="GLYCOSYLTRANSFERASE"/>
    <property type="match status" value="1"/>
</dbReference>
<dbReference type="Proteomes" id="UP000181976">
    <property type="component" value="Unassembled WGS sequence"/>
</dbReference>
<sequence length="491" mass="55997">MNKLACFLPVAPEADLNRTIQELKDTNAISFIYVMETSDNRASSLPEGVNSFPIAAMNSTDMVKQIAQHAMEVDYVLLYTKTLPLKIGPFSLERMIQAAQFTGAGMVYSDSFAIKEGKVTNHPVIEYQDGSLRDDFDFGSLLLFSASAFCQAANKMEEEFRFAGLYDLRLKISQQYKLFHLPEYLYTEMETDTRRSGEKIFDYVDPKNRDAQIEMEKACTQHLKDIGAYLEPQFKTVEFGESDFPVEASVIIPVQNRVKTIEDAVRSVFSQKPDFKFNLIVVDNHSNDGTTDILERLSKEDSRLIHIIPDRTDLGIGGCWNLAIMHDACGKFAVQLDSDDLYADENVLQTIVDAFYEQNCAMVVGTYRMVNFKLEEIPPGLIDHKEWTPDNGRNNALRINGLGAPRAFYTPVLRGIKVPNVSYGEDYAVGLAVSRDYQIGRIYKPLYLCRRWEDNSDASLDIVKMNQHNFYKDKVRTMELWARIEKNKRNQ</sequence>
<gene>
    <name evidence="2" type="ORF">SAMN05444380_10914</name>
</gene>
<dbReference type="InterPro" id="IPR001173">
    <property type="entry name" value="Glyco_trans_2-like"/>
</dbReference>
<dbReference type="InParanoid" id="A0A1I1Z7C3"/>
<dbReference type="OrthoDB" id="1110483at2"/>
<feature type="domain" description="Glycosyltransferase 2-like" evidence="1">
    <location>
        <begin position="249"/>
        <end position="383"/>
    </location>
</feature>
<dbReference type="PANTHER" id="PTHR43685:SF2">
    <property type="entry name" value="GLYCOSYLTRANSFERASE 2-LIKE DOMAIN-CONTAINING PROTEIN"/>
    <property type="match status" value="1"/>
</dbReference>
<dbReference type="RefSeq" id="WP_010526400.1">
    <property type="nucleotide sequence ID" value="NZ_AFSL01000008.1"/>
</dbReference>
<dbReference type="InterPro" id="IPR050834">
    <property type="entry name" value="Glycosyltransf_2"/>
</dbReference>
<evidence type="ECO:0000259" key="1">
    <source>
        <dbReference type="Pfam" id="PF00535"/>
    </source>
</evidence>
<reference evidence="2 3" key="1">
    <citation type="submission" date="2016-10" db="EMBL/GenBank/DDBJ databases">
        <authorList>
            <person name="de Groot N.N."/>
        </authorList>
    </citation>
    <scope>NUCLEOTIDE SEQUENCE [LARGE SCALE GENOMIC DNA]</scope>
    <source>
        <strain evidence="2 3">DSM 19012</strain>
    </source>
</reference>
<dbReference type="GO" id="GO:0016740">
    <property type="term" value="F:transferase activity"/>
    <property type="evidence" value="ECO:0007669"/>
    <property type="project" value="UniProtKB-KW"/>
</dbReference>
<dbReference type="AlphaFoldDB" id="A0A1I1Z7C3"/>
<dbReference type="eggNOG" id="COG0463">
    <property type="taxonomic scope" value="Bacteria"/>
</dbReference>
<dbReference type="Pfam" id="PF00535">
    <property type="entry name" value="Glycos_transf_2"/>
    <property type="match status" value="1"/>
</dbReference>
<keyword evidence="3" id="KW-1185">Reference proteome</keyword>
<organism evidence="2 3">
    <name type="scientific">Thermophagus xiamenensis</name>
    <dbReference type="NCBI Taxonomy" id="385682"/>
    <lineage>
        <taxon>Bacteria</taxon>
        <taxon>Pseudomonadati</taxon>
        <taxon>Bacteroidota</taxon>
        <taxon>Bacteroidia</taxon>
        <taxon>Marinilabiliales</taxon>
        <taxon>Marinilabiliaceae</taxon>
        <taxon>Thermophagus</taxon>
    </lineage>
</organism>
<dbReference type="InterPro" id="IPR029044">
    <property type="entry name" value="Nucleotide-diphossugar_trans"/>
</dbReference>
<dbReference type="STRING" id="385682.SAMN05444380_10914"/>
<keyword evidence="2" id="KW-0808">Transferase</keyword>
<accession>A0A1I1Z7C3</accession>
<dbReference type="SUPFAM" id="SSF53448">
    <property type="entry name" value="Nucleotide-diphospho-sugar transferases"/>
    <property type="match status" value="1"/>
</dbReference>
<proteinExistence type="predicted"/>
<name>A0A1I1Z7C3_9BACT</name>
<dbReference type="Gene3D" id="3.90.550.10">
    <property type="entry name" value="Spore Coat Polysaccharide Biosynthesis Protein SpsA, Chain A"/>
    <property type="match status" value="2"/>
</dbReference>
<evidence type="ECO:0000313" key="3">
    <source>
        <dbReference type="Proteomes" id="UP000181976"/>
    </source>
</evidence>
<dbReference type="CDD" id="cd00761">
    <property type="entry name" value="Glyco_tranf_GTA_type"/>
    <property type="match status" value="1"/>
</dbReference>
<evidence type="ECO:0000313" key="2">
    <source>
        <dbReference type="EMBL" id="SFE27188.1"/>
    </source>
</evidence>
<protein>
    <submittedName>
        <fullName evidence="2">Glycosyl transferase family 2</fullName>
    </submittedName>
</protein>
<dbReference type="EMBL" id="FONA01000009">
    <property type="protein sequence ID" value="SFE27188.1"/>
    <property type="molecule type" value="Genomic_DNA"/>
</dbReference>